<comment type="caution">
    <text evidence="2">The sequence shown here is derived from an EMBL/GenBank/DDBJ whole genome shotgun (WGS) entry which is preliminary data.</text>
</comment>
<organism evidence="2 3">
    <name type="scientific">Camellia sinensis</name>
    <name type="common">Tea plant</name>
    <name type="synonym">Thea sinensis</name>
    <dbReference type="NCBI Taxonomy" id="4442"/>
    <lineage>
        <taxon>Eukaryota</taxon>
        <taxon>Viridiplantae</taxon>
        <taxon>Streptophyta</taxon>
        <taxon>Embryophyta</taxon>
        <taxon>Tracheophyta</taxon>
        <taxon>Spermatophyta</taxon>
        <taxon>Magnoliopsida</taxon>
        <taxon>eudicotyledons</taxon>
        <taxon>Gunneridae</taxon>
        <taxon>Pentapetalae</taxon>
        <taxon>asterids</taxon>
        <taxon>Ericales</taxon>
        <taxon>Theaceae</taxon>
        <taxon>Camellia</taxon>
    </lineage>
</organism>
<accession>A0A7J7HW97</accession>
<proteinExistence type="predicted"/>
<dbReference type="Proteomes" id="UP000593564">
    <property type="component" value="Unassembled WGS sequence"/>
</dbReference>
<evidence type="ECO:0000313" key="2">
    <source>
        <dbReference type="EMBL" id="KAF5956366.1"/>
    </source>
</evidence>
<name>A0A7J7HW97_CAMSI</name>
<gene>
    <name evidence="2" type="ORF">HYC85_003591</name>
</gene>
<reference evidence="3" key="1">
    <citation type="journal article" date="2020" name="Nat. Commun.">
        <title>Genome assembly of wild tea tree DASZ reveals pedigree and selection history of tea varieties.</title>
        <authorList>
            <person name="Zhang W."/>
            <person name="Zhang Y."/>
            <person name="Qiu H."/>
            <person name="Guo Y."/>
            <person name="Wan H."/>
            <person name="Zhang X."/>
            <person name="Scossa F."/>
            <person name="Alseekh S."/>
            <person name="Zhang Q."/>
            <person name="Wang P."/>
            <person name="Xu L."/>
            <person name="Schmidt M.H."/>
            <person name="Jia X."/>
            <person name="Li D."/>
            <person name="Zhu A."/>
            <person name="Guo F."/>
            <person name="Chen W."/>
            <person name="Ni D."/>
            <person name="Usadel B."/>
            <person name="Fernie A.R."/>
            <person name="Wen W."/>
        </authorList>
    </citation>
    <scope>NUCLEOTIDE SEQUENCE [LARGE SCALE GENOMIC DNA]</scope>
    <source>
        <strain evidence="3">cv. G240</strain>
    </source>
</reference>
<keyword evidence="3" id="KW-1185">Reference proteome</keyword>
<dbReference type="AlphaFoldDB" id="A0A7J7HW97"/>
<protein>
    <submittedName>
        <fullName evidence="2">Uncharacterized protein</fullName>
    </submittedName>
</protein>
<dbReference type="EMBL" id="JACBKZ010000002">
    <property type="protein sequence ID" value="KAF5956366.1"/>
    <property type="molecule type" value="Genomic_DNA"/>
</dbReference>
<sequence>MVISLTTTVYINLNMKQRNDNPNGASPTSAQQTGDLQGRPYKASNDAIPILEHSVTAFTRVLDEATVVLLFRDNAIFIPISHKSFVYRIMANMYILRCQKSHPLKPIYLSKSYPFPCLNTRTRRKGILYSEVVHRNIPIAVVCNLNLCSVSLLPKYTLHMRSPQEKKDRKYCIALSENIISFQSLLLKNITLESHTTTTTKQGLN</sequence>
<evidence type="ECO:0000313" key="3">
    <source>
        <dbReference type="Proteomes" id="UP000593564"/>
    </source>
</evidence>
<evidence type="ECO:0000256" key="1">
    <source>
        <dbReference type="SAM" id="MobiDB-lite"/>
    </source>
</evidence>
<reference evidence="2 3" key="2">
    <citation type="submission" date="2020-07" db="EMBL/GenBank/DDBJ databases">
        <title>Genome assembly of wild tea tree DASZ reveals pedigree and selection history of tea varieties.</title>
        <authorList>
            <person name="Zhang W."/>
        </authorList>
    </citation>
    <scope>NUCLEOTIDE SEQUENCE [LARGE SCALE GENOMIC DNA]</scope>
    <source>
        <strain evidence="3">cv. G240</strain>
        <tissue evidence="2">Leaf</tissue>
    </source>
</reference>
<feature type="compositionally biased region" description="Polar residues" evidence="1">
    <location>
        <begin position="16"/>
        <end position="35"/>
    </location>
</feature>
<feature type="region of interest" description="Disordered" evidence="1">
    <location>
        <begin position="16"/>
        <end position="38"/>
    </location>
</feature>